<feature type="transmembrane region" description="Helical" evidence="1">
    <location>
        <begin position="37"/>
        <end position="56"/>
    </location>
</feature>
<evidence type="ECO:0000313" key="3">
    <source>
        <dbReference type="Proteomes" id="UP000217676"/>
    </source>
</evidence>
<accession>A0A160NYP6</accession>
<sequence length="484" mass="51498">MRRTLPRMLSITTVTTVTAVTAVHPVGLGGRKRKTRISPAAAVGMAVFLVHAVYALREHARFGTTGYDLGIFDQAVRSYAEGRWPASEIRTATAGPGFTGDAYPLLGDHFHPILALLAPLYVVVPHVETLLVAQAALVGFSAYVLTDAAARHLPRGRRWAAGPLGLAYGFSWGLQQLTAFDFHEVAFAIPLLALAGRAYLDGRWVACAWWAGALLLVKEDLGATAAVLAVLLWRHHRRAGLLLGAAAVLGTALTVLVLLPGMAPDGRYGYFDQSQAYGISDGWSTKLLMLGGLLAISGGVALRSPFAPLLLPTLGWRLTSPNPAYWGMELHYSAVLMPIAFVALMDALRRDGRRVWVVAPLAVAALLLPIQPLAALATPSFWRDTPQQTAARAALALIPPGAHVTASNSLAPHLTDRATVYLTTATGSSSGAGAVDWLIAVRKDPFPVGGVEDSIRRAERWGWRVVYERDGVVVLRSGGGDGGA</sequence>
<dbReference type="Proteomes" id="UP000217676">
    <property type="component" value="Chromosome"/>
</dbReference>
<dbReference type="AlphaFoldDB" id="A0A160NYP6"/>
<keyword evidence="1" id="KW-0812">Transmembrane</keyword>
<dbReference type="Pfam" id="PF09852">
    <property type="entry name" value="DUF2079"/>
    <property type="match status" value="1"/>
</dbReference>
<evidence type="ECO:0000313" key="2">
    <source>
        <dbReference type="EMBL" id="BAU84037.1"/>
    </source>
</evidence>
<feature type="transmembrane region" description="Helical" evidence="1">
    <location>
        <begin position="330"/>
        <end position="348"/>
    </location>
</feature>
<proteinExistence type="predicted"/>
<keyword evidence="1" id="KW-1133">Transmembrane helix</keyword>
<keyword evidence="1" id="KW-0472">Membrane</keyword>
<protein>
    <submittedName>
        <fullName evidence="2">Uncharacterized protein</fullName>
    </submittedName>
</protein>
<dbReference type="EMBL" id="AP017424">
    <property type="protein sequence ID" value="BAU84037.1"/>
    <property type="molecule type" value="Genomic_DNA"/>
</dbReference>
<reference evidence="2 3" key="1">
    <citation type="journal article" date="2016" name="Genome Announc.">
        <title>Complete Genome Sequence of Thiostrepton-Producing Streptomyces laurentii ATCC 31255.</title>
        <authorList>
            <person name="Doi K."/>
            <person name="Fujino Y."/>
            <person name="Nagayoshi Y."/>
            <person name="Ohshima T."/>
            <person name="Ogata S."/>
        </authorList>
    </citation>
    <scope>NUCLEOTIDE SEQUENCE [LARGE SCALE GENOMIC DNA]</scope>
    <source>
        <strain evidence="2 3">ATCC 31255</strain>
    </source>
</reference>
<dbReference type="InterPro" id="IPR018650">
    <property type="entry name" value="STSV1_Orf64"/>
</dbReference>
<keyword evidence="3" id="KW-1185">Reference proteome</keyword>
<organism evidence="2 3">
    <name type="scientific">Streptomyces laurentii</name>
    <dbReference type="NCBI Taxonomy" id="39478"/>
    <lineage>
        <taxon>Bacteria</taxon>
        <taxon>Bacillati</taxon>
        <taxon>Actinomycetota</taxon>
        <taxon>Actinomycetes</taxon>
        <taxon>Kitasatosporales</taxon>
        <taxon>Streptomycetaceae</taxon>
        <taxon>Streptomyces</taxon>
    </lineage>
</organism>
<evidence type="ECO:0000256" key="1">
    <source>
        <dbReference type="SAM" id="Phobius"/>
    </source>
</evidence>
<name>A0A160NYP6_STRLU</name>
<dbReference type="KEGG" id="slau:SLA_3123"/>
<feature type="transmembrane region" description="Helical" evidence="1">
    <location>
        <begin position="355"/>
        <end position="382"/>
    </location>
</feature>
<gene>
    <name evidence="2" type="ORF">SLA_3123</name>
</gene>
<feature type="transmembrane region" description="Helical" evidence="1">
    <location>
        <begin position="239"/>
        <end position="259"/>
    </location>
</feature>